<evidence type="ECO:0000313" key="2">
    <source>
        <dbReference type="EMBL" id="KAJ5462470.1"/>
    </source>
</evidence>
<evidence type="ECO:0008006" key="4">
    <source>
        <dbReference type="Google" id="ProtNLM"/>
    </source>
</evidence>
<reference evidence="2" key="1">
    <citation type="submission" date="2022-12" db="EMBL/GenBank/DDBJ databases">
        <authorList>
            <person name="Petersen C."/>
        </authorList>
    </citation>
    <scope>NUCLEOTIDE SEQUENCE</scope>
    <source>
        <strain evidence="2">IBT 17660</strain>
    </source>
</reference>
<proteinExistence type="predicted"/>
<feature type="compositionally biased region" description="Basic and acidic residues" evidence="1">
    <location>
        <begin position="62"/>
        <end position="73"/>
    </location>
</feature>
<dbReference type="AlphaFoldDB" id="A0A9X0BHU8"/>
<gene>
    <name evidence="2" type="ORF">N7530_010675</name>
</gene>
<reference evidence="2" key="2">
    <citation type="journal article" date="2023" name="IMA Fungus">
        <title>Comparative genomic study of the Penicillium genus elucidates a diverse pangenome and 15 lateral gene transfer events.</title>
        <authorList>
            <person name="Petersen C."/>
            <person name="Sorensen T."/>
            <person name="Nielsen M.R."/>
            <person name="Sondergaard T.E."/>
            <person name="Sorensen J.L."/>
            <person name="Fitzpatrick D.A."/>
            <person name="Frisvad J.C."/>
            <person name="Nielsen K.L."/>
        </authorList>
    </citation>
    <scope>NUCLEOTIDE SEQUENCE</scope>
    <source>
        <strain evidence="2">IBT 17660</strain>
    </source>
</reference>
<dbReference type="OrthoDB" id="5326346at2759"/>
<evidence type="ECO:0000313" key="3">
    <source>
        <dbReference type="Proteomes" id="UP001147760"/>
    </source>
</evidence>
<organism evidence="2 3">
    <name type="scientific">Penicillium desertorum</name>
    <dbReference type="NCBI Taxonomy" id="1303715"/>
    <lineage>
        <taxon>Eukaryota</taxon>
        <taxon>Fungi</taxon>
        <taxon>Dikarya</taxon>
        <taxon>Ascomycota</taxon>
        <taxon>Pezizomycotina</taxon>
        <taxon>Eurotiomycetes</taxon>
        <taxon>Eurotiomycetidae</taxon>
        <taxon>Eurotiales</taxon>
        <taxon>Aspergillaceae</taxon>
        <taxon>Penicillium</taxon>
    </lineage>
</organism>
<comment type="caution">
    <text evidence="2">The sequence shown here is derived from an EMBL/GenBank/DDBJ whole genome shotgun (WGS) entry which is preliminary data.</text>
</comment>
<accession>A0A9X0BHU8</accession>
<sequence>MDRRAPDYIIDPDGEVIIILRNADSPFAQPLEDTVTGMALPEPSHATQSPAQRHSTIPGPEQIKDPSPEDPAAKEKIDEPLVENCFYIQVSAKHLMFSSCVFKSVLTSGWKESIEFQQKGSIELTAESWGIEEFLIVLRAIHGKYYHIPRKLTLEMLVKVAVIADYYECKEALLAMTDAWINKLEEKIPTTHSRDLMLWLWVSWFFQLPSQFKQITSTAMSSSENQINAWGAPDSRKGSMNKTREGAFNKLILRLRRTREAFLSGKCGCGFECRSIMYGALTMQMQSSHLLSRILRLPFPI</sequence>
<name>A0A9X0BHU8_9EURO</name>
<evidence type="ECO:0000256" key="1">
    <source>
        <dbReference type="SAM" id="MobiDB-lite"/>
    </source>
</evidence>
<feature type="region of interest" description="Disordered" evidence="1">
    <location>
        <begin position="38"/>
        <end position="73"/>
    </location>
</feature>
<dbReference type="EMBL" id="JAPWDO010000007">
    <property type="protein sequence ID" value="KAJ5462470.1"/>
    <property type="molecule type" value="Genomic_DNA"/>
</dbReference>
<dbReference type="Proteomes" id="UP001147760">
    <property type="component" value="Unassembled WGS sequence"/>
</dbReference>
<protein>
    <recommendedName>
        <fullName evidence="4">BTB domain-containing protein</fullName>
    </recommendedName>
</protein>
<feature type="compositionally biased region" description="Polar residues" evidence="1">
    <location>
        <begin position="45"/>
        <end position="55"/>
    </location>
</feature>
<keyword evidence="3" id="KW-1185">Reference proteome</keyword>